<keyword evidence="11" id="KW-1185">Reference proteome</keyword>
<keyword evidence="6 9" id="KW-1133">Transmembrane helix</keyword>
<reference evidence="10 11" key="1">
    <citation type="submission" date="2023-04" db="EMBL/GenBank/DDBJ databases">
        <title>Genome Sequence of Selenomonas sputigena ATCC 33150.</title>
        <authorList>
            <person name="Miller D.P."/>
            <person name="Anvari S."/>
            <person name="Polson S.W."/>
            <person name="Macdonald M."/>
            <person name="Mcdowell J.V."/>
        </authorList>
    </citation>
    <scope>NUCLEOTIDE SEQUENCE [LARGE SCALE GENOMIC DNA]</scope>
    <source>
        <strain evidence="10 11">ATCC 33150</strain>
    </source>
</reference>
<dbReference type="Proteomes" id="UP001559623">
    <property type="component" value="Unassembled WGS sequence"/>
</dbReference>
<dbReference type="PANTHER" id="PTHR30477:SF3">
    <property type="entry name" value="METAL TRANSPORT SYSTEM MEMBRANE PROTEIN CT_069-RELATED"/>
    <property type="match status" value="1"/>
</dbReference>
<feature type="transmembrane region" description="Helical" evidence="9">
    <location>
        <begin position="95"/>
        <end position="113"/>
    </location>
</feature>
<organism evidence="10 11">
    <name type="scientific">Selenomonas sputigena</name>
    <dbReference type="NCBI Taxonomy" id="69823"/>
    <lineage>
        <taxon>Bacteria</taxon>
        <taxon>Bacillati</taxon>
        <taxon>Bacillota</taxon>
        <taxon>Negativicutes</taxon>
        <taxon>Selenomonadales</taxon>
        <taxon>Selenomonadaceae</taxon>
        <taxon>Selenomonas</taxon>
    </lineage>
</organism>
<feature type="transmembrane region" description="Helical" evidence="9">
    <location>
        <begin position="226"/>
        <end position="247"/>
    </location>
</feature>
<evidence type="ECO:0000256" key="6">
    <source>
        <dbReference type="ARBA" id="ARBA00022989"/>
    </source>
</evidence>
<dbReference type="EMBL" id="JARVLH010000002">
    <property type="protein sequence ID" value="MEX5284681.1"/>
    <property type="molecule type" value="Genomic_DNA"/>
</dbReference>
<feature type="transmembrane region" description="Helical" evidence="9">
    <location>
        <begin position="64"/>
        <end position="83"/>
    </location>
</feature>
<dbReference type="SUPFAM" id="SSF81345">
    <property type="entry name" value="ABC transporter involved in vitamin B12 uptake, BtuC"/>
    <property type="match status" value="1"/>
</dbReference>
<comment type="caution">
    <text evidence="10">The sequence shown here is derived from an EMBL/GenBank/DDBJ whole genome shotgun (WGS) entry which is preliminary data.</text>
</comment>
<evidence type="ECO:0000313" key="10">
    <source>
        <dbReference type="EMBL" id="MEX5284681.1"/>
    </source>
</evidence>
<protein>
    <submittedName>
        <fullName evidence="10">Metal ABC transporter permease</fullName>
    </submittedName>
</protein>
<dbReference type="Gene3D" id="1.10.3470.10">
    <property type="entry name" value="ABC transporter involved in vitamin B12 uptake, BtuC"/>
    <property type="match status" value="1"/>
</dbReference>
<evidence type="ECO:0000313" key="11">
    <source>
        <dbReference type="Proteomes" id="UP001559623"/>
    </source>
</evidence>
<feature type="transmembrane region" description="Helical" evidence="9">
    <location>
        <begin position="12"/>
        <end position="32"/>
    </location>
</feature>
<proteinExistence type="inferred from homology"/>
<dbReference type="PANTHER" id="PTHR30477">
    <property type="entry name" value="ABC-TRANSPORTER METAL-BINDING PROTEIN"/>
    <property type="match status" value="1"/>
</dbReference>
<evidence type="ECO:0000256" key="1">
    <source>
        <dbReference type="ARBA" id="ARBA00004651"/>
    </source>
</evidence>
<comment type="similarity">
    <text evidence="2 8">Belongs to the ABC-3 integral membrane protein family.</text>
</comment>
<evidence type="ECO:0000256" key="2">
    <source>
        <dbReference type="ARBA" id="ARBA00008034"/>
    </source>
</evidence>
<feature type="transmembrane region" description="Helical" evidence="9">
    <location>
        <begin position="259"/>
        <end position="279"/>
    </location>
</feature>
<comment type="subcellular location">
    <subcellularLocation>
        <location evidence="1 8">Cell membrane</location>
        <topology evidence="1 8">Multi-pass membrane protein</topology>
    </subcellularLocation>
</comment>
<keyword evidence="5 8" id="KW-0812">Transmembrane</keyword>
<evidence type="ECO:0000256" key="9">
    <source>
        <dbReference type="SAM" id="Phobius"/>
    </source>
</evidence>
<evidence type="ECO:0000256" key="3">
    <source>
        <dbReference type="ARBA" id="ARBA00022448"/>
    </source>
</evidence>
<evidence type="ECO:0000256" key="5">
    <source>
        <dbReference type="ARBA" id="ARBA00022692"/>
    </source>
</evidence>
<keyword evidence="7 9" id="KW-0472">Membrane</keyword>
<evidence type="ECO:0000256" key="7">
    <source>
        <dbReference type="ARBA" id="ARBA00023136"/>
    </source>
</evidence>
<evidence type="ECO:0000256" key="4">
    <source>
        <dbReference type="ARBA" id="ARBA00022475"/>
    </source>
</evidence>
<dbReference type="InterPro" id="IPR001626">
    <property type="entry name" value="ABC_TroCD"/>
</dbReference>
<feature type="transmembrane region" description="Helical" evidence="9">
    <location>
        <begin position="143"/>
        <end position="161"/>
    </location>
</feature>
<dbReference type="RefSeq" id="WP_368846411.1">
    <property type="nucleotide sequence ID" value="NZ_CP194411.1"/>
</dbReference>
<sequence>MDIVTNYTFQIIALGTALLAAVAAPVGALSVYKGQSLIGDAIGHATFPGVVLAFMAFSTRSPAVLLVGAMAAAAITFFAIQAANENTRVGLNANLAIFLSGFFGLGMVLKSFIQGNADYRGASQAGLETYIFGQAAYMLEADVKLIALVAVLCAALLFLFYKELKVFVFDAEYARAVGLPVRLLQVLLPFLTIAVIGIGIKAVGAILISSFLIIPCVAASQWSDDFVRVLLLSAVFGVASALAGTYVSTLEQGMSTGPSIILAACVIAFFSMLCGKWGVFRKRQRREKA</sequence>
<feature type="transmembrane region" description="Helical" evidence="9">
    <location>
        <begin position="38"/>
        <end position="57"/>
    </location>
</feature>
<dbReference type="Pfam" id="PF00950">
    <property type="entry name" value="ABC-3"/>
    <property type="match status" value="1"/>
</dbReference>
<feature type="transmembrane region" description="Helical" evidence="9">
    <location>
        <begin position="187"/>
        <end position="214"/>
    </location>
</feature>
<keyword evidence="3 8" id="KW-0813">Transport</keyword>
<evidence type="ECO:0000256" key="8">
    <source>
        <dbReference type="RuleBase" id="RU003943"/>
    </source>
</evidence>
<name>A0ABV3X3B5_9FIRM</name>
<keyword evidence="4" id="KW-1003">Cell membrane</keyword>
<accession>A0ABV3X3B5</accession>
<dbReference type="InterPro" id="IPR037294">
    <property type="entry name" value="ABC_BtuC-like"/>
</dbReference>
<gene>
    <name evidence="10" type="ORF">QCO44_03365</name>
</gene>